<dbReference type="InterPro" id="IPR007337">
    <property type="entry name" value="RelB/DinJ"/>
</dbReference>
<protein>
    <submittedName>
        <fullName evidence="3">Type II toxin-antitoxin system RelB/DinJ family antitoxin</fullName>
    </submittedName>
</protein>
<organism evidence="3 4">
    <name type="scientific">Candidatus Scybalocola faecigallinarum</name>
    <dbReference type="NCBI Taxonomy" id="2840941"/>
    <lineage>
        <taxon>Bacteria</taxon>
        <taxon>Bacillati</taxon>
        <taxon>Bacillota</taxon>
        <taxon>Clostridia</taxon>
        <taxon>Lachnospirales</taxon>
        <taxon>Lachnospiraceae</taxon>
        <taxon>Lachnospiraceae incertae sedis</taxon>
        <taxon>Candidatus Scybalocola (ex Gilroy et al. 2021)</taxon>
    </lineage>
</organism>
<evidence type="ECO:0000313" key="4">
    <source>
        <dbReference type="Proteomes" id="UP000823927"/>
    </source>
</evidence>
<dbReference type="Proteomes" id="UP000823927">
    <property type="component" value="Unassembled WGS sequence"/>
</dbReference>
<gene>
    <name evidence="3" type="ORF">IAB46_01725</name>
</gene>
<dbReference type="InterPro" id="IPR013321">
    <property type="entry name" value="Arc_rbn_hlx_hlx"/>
</dbReference>
<dbReference type="AlphaFoldDB" id="A0A9D1JPM2"/>
<comment type="similarity">
    <text evidence="1">Belongs to the RelB/DinJ antitoxin family.</text>
</comment>
<dbReference type="GO" id="GO:0006355">
    <property type="term" value="P:regulation of DNA-templated transcription"/>
    <property type="evidence" value="ECO:0007669"/>
    <property type="project" value="InterPro"/>
</dbReference>
<reference evidence="3" key="1">
    <citation type="submission" date="2020-10" db="EMBL/GenBank/DDBJ databases">
        <authorList>
            <person name="Gilroy R."/>
        </authorList>
    </citation>
    <scope>NUCLEOTIDE SEQUENCE</scope>
    <source>
        <strain evidence="3">CHK178-757</strain>
    </source>
</reference>
<reference evidence="3" key="2">
    <citation type="journal article" date="2021" name="PeerJ">
        <title>Extensive microbial diversity within the chicken gut microbiome revealed by metagenomics and culture.</title>
        <authorList>
            <person name="Gilroy R."/>
            <person name="Ravi A."/>
            <person name="Getino M."/>
            <person name="Pursley I."/>
            <person name="Horton D.L."/>
            <person name="Alikhan N.F."/>
            <person name="Baker D."/>
            <person name="Gharbi K."/>
            <person name="Hall N."/>
            <person name="Watson M."/>
            <person name="Adriaenssens E.M."/>
            <person name="Foster-Nyarko E."/>
            <person name="Jarju S."/>
            <person name="Secka A."/>
            <person name="Antonio M."/>
            <person name="Oren A."/>
            <person name="Chaudhuri R.R."/>
            <person name="La Ragione R."/>
            <person name="Hildebrand F."/>
            <person name="Pallen M.J."/>
        </authorList>
    </citation>
    <scope>NUCLEOTIDE SEQUENCE</scope>
    <source>
        <strain evidence="3">CHK178-757</strain>
    </source>
</reference>
<dbReference type="PANTHER" id="PTHR38781">
    <property type="entry name" value="ANTITOXIN DINJ-RELATED"/>
    <property type="match status" value="1"/>
</dbReference>
<keyword evidence="2" id="KW-1277">Toxin-antitoxin system</keyword>
<proteinExistence type="inferred from homology"/>
<dbReference type="GO" id="GO:0006351">
    <property type="term" value="P:DNA-templated transcription"/>
    <property type="evidence" value="ECO:0007669"/>
    <property type="project" value="TreeGrafter"/>
</dbReference>
<dbReference type="NCBIfam" id="TIGR02384">
    <property type="entry name" value="RelB_DinJ"/>
    <property type="match status" value="1"/>
</dbReference>
<dbReference type="Pfam" id="PF04221">
    <property type="entry name" value="RelB"/>
    <property type="match status" value="1"/>
</dbReference>
<evidence type="ECO:0000256" key="1">
    <source>
        <dbReference type="ARBA" id="ARBA00010562"/>
    </source>
</evidence>
<sequence length="88" mass="10188">MAQMVNVNFRLDEDVKKSMEQVCSELGLSMSAAFTIFAKKVGREKRIPFEVSVDPFYSENNIRYLERIMEDIKTGNAHFSQHNLIEVD</sequence>
<dbReference type="EMBL" id="DVIT01000007">
    <property type="protein sequence ID" value="HIS46273.1"/>
    <property type="molecule type" value="Genomic_DNA"/>
</dbReference>
<accession>A0A9D1JPM2</accession>
<dbReference type="PANTHER" id="PTHR38781:SF1">
    <property type="entry name" value="ANTITOXIN DINJ-RELATED"/>
    <property type="match status" value="1"/>
</dbReference>
<dbReference type="Gene3D" id="1.10.1220.10">
    <property type="entry name" value="Met repressor-like"/>
    <property type="match status" value="1"/>
</dbReference>
<evidence type="ECO:0000256" key="2">
    <source>
        <dbReference type="ARBA" id="ARBA00022649"/>
    </source>
</evidence>
<comment type="caution">
    <text evidence="3">The sequence shown here is derived from an EMBL/GenBank/DDBJ whole genome shotgun (WGS) entry which is preliminary data.</text>
</comment>
<evidence type="ECO:0000313" key="3">
    <source>
        <dbReference type="EMBL" id="HIS46273.1"/>
    </source>
</evidence>
<name>A0A9D1JPM2_9FIRM</name>